<organism evidence="2 3">
    <name type="scientific">Deminuibacter soli</name>
    <dbReference type="NCBI Taxonomy" id="2291815"/>
    <lineage>
        <taxon>Bacteria</taxon>
        <taxon>Pseudomonadati</taxon>
        <taxon>Bacteroidota</taxon>
        <taxon>Chitinophagia</taxon>
        <taxon>Chitinophagales</taxon>
        <taxon>Chitinophagaceae</taxon>
        <taxon>Deminuibacter</taxon>
    </lineage>
</organism>
<proteinExistence type="predicted"/>
<evidence type="ECO:0000256" key="1">
    <source>
        <dbReference type="SAM" id="SignalP"/>
    </source>
</evidence>
<dbReference type="EMBL" id="QTJU01000007">
    <property type="protein sequence ID" value="RFM26907.1"/>
    <property type="molecule type" value="Genomic_DNA"/>
</dbReference>
<evidence type="ECO:0000313" key="2">
    <source>
        <dbReference type="EMBL" id="RFM26907.1"/>
    </source>
</evidence>
<protein>
    <recommendedName>
        <fullName evidence="4">DUF2846 domain-containing protein</fullName>
    </recommendedName>
</protein>
<feature type="signal peptide" evidence="1">
    <location>
        <begin position="1"/>
        <end position="20"/>
    </location>
</feature>
<evidence type="ECO:0000313" key="3">
    <source>
        <dbReference type="Proteomes" id="UP000261284"/>
    </source>
</evidence>
<reference evidence="2 3" key="1">
    <citation type="submission" date="2018-08" db="EMBL/GenBank/DDBJ databases">
        <title>Chitinophagaceae sp. K23C18032701, a novel bacterium isolated from forest soil.</title>
        <authorList>
            <person name="Wang C."/>
        </authorList>
    </citation>
    <scope>NUCLEOTIDE SEQUENCE [LARGE SCALE GENOMIC DNA]</scope>
    <source>
        <strain evidence="2 3">K23C18032701</strain>
    </source>
</reference>
<dbReference type="AlphaFoldDB" id="A0A3E1NG96"/>
<name>A0A3E1NG96_9BACT</name>
<keyword evidence="1" id="KW-0732">Signal</keyword>
<evidence type="ECO:0008006" key="4">
    <source>
        <dbReference type="Google" id="ProtNLM"/>
    </source>
</evidence>
<comment type="caution">
    <text evidence="2">The sequence shown here is derived from an EMBL/GenBank/DDBJ whole genome shotgun (WGS) entry which is preliminary data.</text>
</comment>
<dbReference type="RefSeq" id="WP_116848691.1">
    <property type="nucleotide sequence ID" value="NZ_QTJU01000007.1"/>
</dbReference>
<keyword evidence="3" id="KW-1185">Reference proteome</keyword>
<dbReference type="Proteomes" id="UP000261284">
    <property type="component" value="Unassembled WGS sequence"/>
</dbReference>
<feature type="chain" id="PRO_5017651481" description="DUF2846 domain-containing protein" evidence="1">
    <location>
        <begin position="21"/>
        <end position="138"/>
    </location>
</feature>
<accession>A0A3E1NG96</accession>
<dbReference type="OrthoDB" id="1350465at2"/>
<sequence length="138" mass="15124">MKKQYLFLLPVLFAFCSVKAFSQSAATGQICFIRATGYVASAVNFRVFIDDSLACKLKNKRYSLHTVSAGEHTVSAQNMGISLDKKSAPFKVLVAEGKITYINLVWANEVSCQEITANSAEQSLKKIKQTTDCGSKTN</sequence>
<gene>
    <name evidence="2" type="ORF">DXN05_18145</name>
</gene>